<organism evidence="2 3">
    <name type="scientific">Denitratimonas tolerans</name>
    <dbReference type="NCBI Taxonomy" id="1338420"/>
    <lineage>
        <taxon>Bacteria</taxon>
        <taxon>Pseudomonadati</taxon>
        <taxon>Pseudomonadota</taxon>
        <taxon>Gammaproteobacteria</taxon>
        <taxon>Lysobacterales</taxon>
        <taxon>Lysobacteraceae</taxon>
        <taxon>Denitratimonas</taxon>
    </lineage>
</organism>
<accession>A0AAW9R3G2</accession>
<dbReference type="InterPro" id="IPR029063">
    <property type="entry name" value="SAM-dependent_MTases_sf"/>
</dbReference>
<evidence type="ECO:0000313" key="2">
    <source>
        <dbReference type="EMBL" id="MEJ1249171.1"/>
    </source>
</evidence>
<reference evidence="2 3" key="1">
    <citation type="journal article" date="2016" name="Antonie Van Leeuwenhoek">
        <title>Denitratimonas tolerans gen. nov., sp. nov., a denitrifying bacterium isolated from a bioreactor for tannery wastewater treatment.</title>
        <authorList>
            <person name="Han S.I."/>
            <person name="Kim J.O."/>
            <person name="Lee Y.R."/>
            <person name="Ekpeghere K.I."/>
            <person name="Koh S.C."/>
            <person name="Whang K.S."/>
        </authorList>
    </citation>
    <scope>NUCLEOTIDE SEQUENCE [LARGE SCALE GENOMIC DNA]</scope>
    <source>
        <strain evidence="2 3">KACC 17565</strain>
    </source>
</reference>
<dbReference type="Pfam" id="PF08241">
    <property type="entry name" value="Methyltransf_11"/>
    <property type="match status" value="1"/>
</dbReference>
<gene>
    <name evidence="2" type="ORF">WB794_05725</name>
</gene>
<protein>
    <submittedName>
        <fullName evidence="2">Class I SAM-dependent methyltransferase</fullName>
        <ecNumber evidence="2">2.1.-.-</ecNumber>
    </submittedName>
</protein>
<sequence length="330" mass="35531">MSQSPAVDEPLTRAQAWTRYWSSGVQHSCPGSFAANYTGRIGDFWKSVFEALPSDARVLDACCGNAPMSQMLLDSDYGARVARVDAVDAAEVAPQWLDAASESVRARFVLHAGADVAALPLDDATFDLCMSQYGIEYVGEAAFRECGRVLRPGGRLAAVLHHVDALPVRIAHEECAHIDFLLEDDGLLARAQTLIEPLASAATTEGRDALRSDAAANAARGAFNEALRAIKERVAGARHPDALIEQREYLMQLLAAVPDIGAQAGQQHLDDMRDALRAARLRQQELPPAALDEAGVRALVDAFGGRIDRLDPLHFENGEIAGWALVATRA</sequence>
<dbReference type="GO" id="GO:0032259">
    <property type="term" value="P:methylation"/>
    <property type="evidence" value="ECO:0007669"/>
    <property type="project" value="UniProtKB-KW"/>
</dbReference>
<keyword evidence="3" id="KW-1185">Reference proteome</keyword>
<evidence type="ECO:0000259" key="1">
    <source>
        <dbReference type="Pfam" id="PF08241"/>
    </source>
</evidence>
<dbReference type="RefSeq" id="WP_337334887.1">
    <property type="nucleotide sequence ID" value="NZ_JBBDHC010000006.1"/>
</dbReference>
<evidence type="ECO:0000313" key="3">
    <source>
        <dbReference type="Proteomes" id="UP001364472"/>
    </source>
</evidence>
<dbReference type="Proteomes" id="UP001364472">
    <property type="component" value="Unassembled WGS sequence"/>
</dbReference>
<keyword evidence="2" id="KW-0808">Transferase</keyword>
<dbReference type="InterPro" id="IPR013216">
    <property type="entry name" value="Methyltransf_11"/>
</dbReference>
<dbReference type="CDD" id="cd02440">
    <property type="entry name" value="AdoMet_MTases"/>
    <property type="match status" value="1"/>
</dbReference>
<comment type="caution">
    <text evidence="2">The sequence shown here is derived from an EMBL/GenBank/DDBJ whole genome shotgun (WGS) entry which is preliminary data.</text>
</comment>
<keyword evidence="2" id="KW-0489">Methyltransferase</keyword>
<dbReference type="Gene3D" id="3.40.50.150">
    <property type="entry name" value="Vaccinia Virus protein VP39"/>
    <property type="match status" value="1"/>
</dbReference>
<dbReference type="SUPFAM" id="SSF53335">
    <property type="entry name" value="S-adenosyl-L-methionine-dependent methyltransferases"/>
    <property type="match status" value="1"/>
</dbReference>
<dbReference type="EMBL" id="JBBDHC010000006">
    <property type="protein sequence ID" value="MEJ1249171.1"/>
    <property type="molecule type" value="Genomic_DNA"/>
</dbReference>
<dbReference type="AlphaFoldDB" id="A0AAW9R3G2"/>
<dbReference type="GO" id="GO:0008757">
    <property type="term" value="F:S-adenosylmethionine-dependent methyltransferase activity"/>
    <property type="evidence" value="ECO:0007669"/>
    <property type="project" value="InterPro"/>
</dbReference>
<name>A0AAW9R3G2_9GAMM</name>
<dbReference type="EC" id="2.1.-.-" evidence="2"/>
<proteinExistence type="predicted"/>
<dbReference type="PANTHER" id="PTHR43591">
    <property type="entry name" value="METHYLTRANSFERASE"/>
    <property type="match status" value="1"/>
</dbReference>
<feature type="domain" description="Methyltransferase type 11" evidence="1">
    <location>
        <begin position="59"/>
        <end position="157"/>
    </location>
</feature>